<evidence type="ECO:0000256" key="6">
    <source>
        <dbReference type="ARBA" id="ARBA00022801"/>
    </source>
</evidence>
<dbReference type="InterPro" id="IPR010182">
    <property type="entry name" value="ArgE/DapE"/>
</dbReference>
<evidence type="ECO:0000256" key="8">
    <source>
        <dbReference type="ARBA" id="ARBA00022915"/>
    </source>
</evidence>
<dbReference type="PANTHER" id="PTHR43808">
    <property type="entry name" value="ACETYLORNITHINE DEACETYLASE"/>
    <property type="match status" value="1"/>
</dbReference>
<dbReference type="GO" id="GO:0009014">
    <property type="term" value="F:succinyl-diaminopimelate desuccinylase activity"/>
    <property type="evidence" value="ECO:0007669"/>
    <property type="project" value="UniProtKB-EC"/>
</dbReference>
<dbReference type="RefSeq" id="WP_182539467.1">
    <property type="nucleotide sequence ID" value="NZ_JACJIP010000042.1"/>
</dbReference>
<dbReference type="GO" id="GO:0046872">
    <property type="term" value="F:metal ion binding"/>
    <property type="evidence" value="ECO:0007669"/>
    <property type="project" value="UniProtKB-KW"/>
</dbReference>
<gene>
    <name evidence="12" type="ORF">FHR92_004589</name>
</gene>
<dbReference type="Gene3D" id="3.30.70.360">
    <property type="match status" value="1"/>
</dbReference>
<keyword evidence="10" id="KW-0170">Cobalt</keyword>
<feature type="domain" description="Peptidase M20 dimerisation" evidence="11">
    <location>
        <begin position="179"/>
        <end position="282"/>
    </location>
</feature>
<dbReference type="CDD" id="cd08659">
    <property type="entry name" value="M20_ArgE_DapE-like"/>
    <property type="match status" value="1"/>
</dbReference>
<proteinExistence type="inferred from homology"/>
<evidence type="ECO:0000256" key="5">
    <source>
        <dbReference type="ARBA" id="ARBA00022723"/>
    </source>
</evidence>
<dbReference type="Pfam" id="PF07687">
    <property type="entry name" value="M20_dimer"/>
    <property type="match status" value="1"/>
</dbReference>
<dbReference type="AlphaFoldDB" id="A0A7W3SXS7"/>
<dbReference type="NCBIfam" id="TIGR01910">
    <property type="entry name" value="DapE-ArgE"/>
    <property type="match status" value="1"/>
</dbReference>
<dbReference type="EMBL" id="JACJIP010000042">
    <property type="protein sequence ID" value="MBA9088093.1"/>
    <property type="molecule type" value="Genomic_DNA"/>
</dbReference>
<keyword evidence="8" id="KW-0220">Diaminopimelate biosynthesis</keyword>
<comment type="cofactor">
    <cofactor evidence="1">
        <name>Co(2+)</name>
        <dbReference type="ChEBI" id="CHEBI:48828"/>
    </cofactor>
</comment>
<dbReference type="InterPro" id="IPR050072">
    <property type="entry name" value="Peptidase_M20A"/>
</dbReference>
<keyword evidence="4" id="KW-0028">Amino-acid biosynthesis</keyword>
<evidence type="ECO:0000256" key="3">
    <source>
        <dbReference type="ARBA" id="ARBA00006247"/>
    </source>
</evidence>
<keyword evidence="9" id="KW-0457">Lysine biosynthesis</keyword>
<evidence type="ECO:0000313" key="12">
    <source>
        <dbReference type="EMBL" id="MBA9088093.1"/>
    </source>
</evidence>
<name>A0A7W3SXS7_9BACL</name>
<evidence type="ECO:0000256" key="4">
    <source>
        <dbReference type="ARBA" id="ARBA00022605"/>
    </source>
</evidence>
<evidence type="ECO:0000256" key="9">
    <source>
        <dbReference type="ARBA" id="ARBA00023154"/>
    </source>
</evidence>
<dbReference type="InterPro" id="IPR002933">
    <property type="entry name" value="Peptidase_M20"/>
</dbReference>
<comment type="caution">
    <text evidence="12">The sequence shown here is derived from an EMBL/GenBank/DDBJ whole genome shotgun (WGS) entry which is preliminary data.</text>
</comment>
<dbReference type="SUPFAM" id="SSF53187">
    <property type="entry name" value="Zn-dependent exopeptidases"/>
    <property type="match status" value="1"/>
</dbReference>
<comment type="similarity">
    <text evidence="3">Belongs to the peptidase M20A family.</text>
</comment>
<keyword evidence="13" id="KW-1185">Reference proteome</keyword>
<evidence type="ECO:0000256" key="7">
    <source>
        <dbReference type="ARBA" id="ARBA00022833"/>
    </source>
</evidence>
<dbReference type="EC" id="3.5.1.18" evidence="12"/>
<sequence>MNNRDDAVQLLQEMVRTNTCNPPGREHQLSLFIKSRLDRLGIDSRIDVLDEEGSRSNLEAVIKGKGDSSQRKLILCGHLDTVAPWSDSAGKYPPHEGTIENNRLYGRGASDMKSGLAAMLLAFESIHLEGTQLNGDLIFLATAGEEVDSCGAANYACRVGLQNVDGVIIAEPTAGKVVVGHKGALWLRIVVKGQSSHGSMPELGVNAIEHMLEVVACLKAMEDKWKANDPILGSSSMAITRIHGGVQTNITPDHCEIEVDIRTVPPIRHSELLQKIEFELEDLRERISNLNYTVTPIQDRQAIRTHESHDLIAAALDLVDLESRFVQGVSYYTDGSVLNKNGDLPILIYGPGDPKLAHQPDEWVDIDEYVRSIDFYRDLIIRFLGTTK</sequence>
<evidence type="ECO:0000313" key="13">
    <source>
        <dbReference type="Proteomes" id="UP000567067"/>
    </source>
</evidence>
<keyword evidence="7" id="KW-0862">Zinc</keyword>
<protein>
    <submittedName>
        <fullName evidence="12">Succinyl-diaminopimelate desuccinylase</fullName>
        <ecNumber evidence="12">3.5.1.18</ecNumber>
    </submittedName>
</protein>
<dbReference type="Gene3D" id="3.40.630.10">
    <property type="entry name" value="Zn peptidases"/>
    <property type="match status" value="1"/>
</dbReference>
<comment type="cofactor">
    <cofactor evidence="2">
        <name>Zn(2+)</name>
        <dbReference type="ChEBI" id="CHEBI:29105"/>
    </cofactor>
</comment>
<evidence type="ECO:0000259" key="11">
    <source>
        <dbReference type="Pfam" id="PF07687"/>
    </source>
</evidence>
<dbReference type="Pfam" id="PF01546">
    <property type="entry name" value="Peptidase_M20"/>
    <property type="match status" value="1"/>
</dbReference>
<accession>A0A7W3SXS7</accession>
<organism evidence="12 13">
    <name type="scientific">Fontibacillus solani</name>
    <dbReference type="NCBI Taxonomy" id="1572857"/>
    <lineage>
        <taxon>Bacteria</taxon>
        <taxon>Bacillati</taxon>
        <taxon>Bacillota</taxon>
        <taxon>Bacilli</taxon>
        <taxon>Bacillales</taxon>
        <taxon>Paenibacillaceae</taxon>
        <taxon>Fontibacillus</taxon>
    </lineage>
</organism>
<reference evidence="12 13" key="1">
    <citation type="submission" date="2020-08" db="EMBL/GenBank/DDBJ databases">
        <title>Genomic Encyclopedia of Type Strains, Phase III (KMG-III): the genomes of soil and plant-associated and newly described type strains.</title>
        <authorList>
            <person name="Whitman W."/>
        </authorList>
    </citation>
    <scope>NUCLEOTIDE SEQUENCE [LARGE SCALE GENOMIC DNA]</scope>
    <source>
        <strain evidence="12 13">CECT 8693</strain>
    </source>
</reference>
<evidence type="ECO:0000256" key="10">
    <source>
        <dbReference type="ARBA" id="ARBA00023285"/>
    </source>
</evidence>
<evidence type="ECO:0000256" key="1">
    <source>
        <dbReference type="ARBA" id="ARBA00001941"/>
    </source>
</evidence>
<evidence type="ECO:0000256" key="2">
    <source>
        <dbReference type="ARBA" id="ARBA00001947"/>
    </source>
</evidence>
<dbReference type="Proteomes" id="UP000567067">
    <property type="component" value="Unassembled WGS sequence"/>
</dbReference>
<keyword evidence="5" id="KW-0479">Metal-binding</keyword>
<dbReference type="SUPFAM" id="SSF55031">
    <property type="entry name" value="Bacterial exopeptidase dimerisation domain"/>
    <property type="match status" value="1"/>
</dbReference>
<dbReference type="InterPro" id="IPR011650">
    <property type="entry name" value="Peptidase_M20_dimer"/>
</dbReference>
<keyword evidence="6 12" id="KW-0378">Hydrolase</keyword>
<dbReference type="GO" id="GO:0009085">
    <property type="term" value="P:lysine biosynthetic process"/>
    <property type="evidence" value="ECO:0007669"/>
    <property type="project" value="UniProtKB-KW"/>
</dbReference>
<dbReference type="GO" id="GO:0019877">
    <property type="term" value="P:diaminopimelate biosynthetic process"/>
    <property type="evidence" value="ECO:0007669"/>
    <property type="project" value="UniProtKB-KW"/>
</dbReference>
<dbReference type="InterPro" id="IPR036264">
    <property type="entry name" value="Bact_exopeptidase_dim_dom"/>
</dbReference>
<dbReference type="PANTHER" id="PTHR43808:SF8">
    <property type="entry name" value="PEPTIDASE M20 DIMERISATION DOMAIN-CONTAINING PROTEIN"/>
    <property type="match status" value="1"/>
</dbReference>